<comment type="catalytic activity">
    <reaction evidence="2">
        <text>2 GTP = 3',3'-c-di-GMP + 2 diphosphate</text>
        <dbReference type="Rhea" id="RHEA:24898"/>
        <dbReference type="ChEBI" id="CHEBI:33019"/>
        <dbReference type="ChEBI" id="CHEBI:37565"/>
        <dbReference type="ChEBI" id="CHEBI:58805"/>
        <dbReference type="EC" id="2.7.7.65"/>
    </reaction>
</comment>
<dbReference type="Pfam" id="PF00990">
    <property type="entry name" value="GGDEF"/>
    <property type="match status" value="1"/>
</dbReference>
<reference evidence="6 7" key="1">
    <citation type="submission" date="2019-02" db="EMBL/GenBank/DDBJ databases">
        <title>Deep-cultivation of Planctomycetes and their phenomic and genomic characterization uncovers novel biology.</title>
        <authorList>
            <person name="Wiegand S."/>
            <person name="Jogler M."/>
            <person name="Boedeker C."/>
            <person name="Pinto D."/>
            <person name="Vollmers J."/>
            <person name="Rivas-Marin E."/>
            <person name="Kohn T."/>
            <person name="Peeters S.H."/>
            <person name="Heuer A."/>
            <person name="Rast P."/>
            <person name="Oberbeckmann S."/>
            <person name="Bunk B."/>
            <person name="Jeske O."/>
            <person name="Meyerdierks A."/>
            <person name="Storesund J.E."/>
            <person name="Kallscheuer N."/>
            <person name="Luecker S."/>
            <person name="Lage O.M."/>
            <person name="Pohl T."/>
            <person name="Merkel B.J."/>
            <person name="Hornburger P."/>
            <person name="Mueller R.-W."/>
            <person name="Bruemmer F."/>
            <person name="Labrenz M."/>
            <person name="Spormann A.M."/>
            <person name="Op den Camp H."/>
            <person name="Overmann J."/>
            <person name="Amann R."/>
            <person name="Jetten M.S.M."/>
            <person name="Mascher T."/>
            <person name="Medema M.H."/>
            <person name="Devos D.P."/>
            <person name="Kaster A.-K."/>
            <person name="Ovreas L."/>
            <person name="Rohde M."/>
            <person name="Galperin M.Y."/>
            <person name="Jogler C."/>
        </authorList>
    </citation>
    <scope>NUCLEOTIDE SEQUENCE [LARGE SCALE GENOMIC DNA]</scope>
    <source>
        <strain evidence="6 7">Mal4</strain>
    </source>
</reference>
<dbReference type="SMART" id="SM00267">
    <property type="entry name" value="GGDEF"/>
    <property type="match status" value="1"/>
</dbReference>
<dbReference type="Pfam" id="PF08668">
    <property type="entry name" value="HDOD"/>
    <property type="match status" value="1"/>
</dbReference>
<sequence>MQAKLAQVSRLPSLPTVAVQVVQAFSDPDVGVQEIAQILRSDPAITGKILQAANSSRFATGRQISDIHRALMILGKKVVSSLALSFSLAEASMNNGPHVEYFKSFWLQSFVQGLTCELLAESEPSISNGEAFTVGLLASVGRLAMLKGMTEEYIPCIDAAHELGLPIHEVETERLPYTSTDVSATLLSQWKLPEYCTTAVQLQHTPASAMSEVFAEQDSRMPHIVAVAVAVGEYFAGGQRGLALARLYEMMEQLLERPASGVDALLEEVRERLEENASLFEIDLAQLGTPMELLADAMQQLSFLAATSIIEEHPQQRAPSELLEENGRLRKRVAELTRQSSIDPLTSVFNRAYFSRRIGEEIAVASIQSESIGLLVADVDRFKQVNDTYGHLMGDAVLREVAQALQNSIRGNDFVARFGGEEFVILVRSTGLEGMAALGERLRESVARTKVQFDGQTVSVTISIGGALGHPADRPQRFEDNLFASADAALYAAKNAGRNRVIIGPFELSGDNNGEATSPELRRRRGDAPSSTTPAVEV</sequence>
<keyword evidence="7" id="KW-1185">Reference proteome</keyword>
<feature type="domain" description="GGDEF" evidence="4">
    <location>
        <begin position="370"/>
        <end position="506"/>
    </location>
</feature>
<dbReference type="GO" id="GO:1902201">
    <property type="term" value="P:negative regulation of bacterial-type flagellum-dependent cell motility"/>
    <property type="evidence" value="ECO:0007669"/>
    <property type="project" value="TreeGrafter"/>
</dbReference>
<dbReference type="EMBL" id="CP036275">
    <property type="protein sequence ID" value="QDU40257.1"/>
    <property type="molecule type" value="Genomic_DNA"/>
</dbReference>
<evidence type="ECO:0000256" key="3">
    <source>
        <dbReference type="SAM" id="MobiDB-lite"/>
    </source>
</evidence>
<dbReference type="RefSeq" id="WP_197443709.1">
    <property type="nucleotide sequence ID" value="NZ_CP036275.1"/>
</dbReference>
<dbReference type="Gene3D" id="1.10.3210.10">
    <property type="entry name" value="Hypothetical protein af1432"/>
    <property type="match status" value="1"/>
</dbReference>
<dbReference type="KEGG" id="mri:Mal4_46130"/>
<dbReference type="PROSITE" id="PS50887">
    <property type="entry name" value="GGDEF"/>
    <property type="match status" value="1"/>
</dbReference>
<gene>
    <name evidence="6" type="primary">dosC_3</name>
    <name evidence="6" type="ORF">Mal4_46130</name>
</gene>
<name>A0A517ZCR6_9PLAN</name>
<dbReference type="AlphaFoldDB" id="A0A517ZCR6"/>
<evidence type="ECO:0000256" key="2">
    <source>
        <dbReference type="ARBA" id="ARBA00034247"/>
    </source>
</evidence>
<keyword evidence="6" id="KW-0808">Transferase</keyword>
<dbReference type="GO" id="GO:0052621">
    <property type="term" value="F:diguanylate cyclase activity"/>
    <property type="evidence" value="ECO:0007669"/>
    <property type="project" value="UniProtKB-EC"/>
</dbReference>
<dbReference type="PANTHER" id="PTHR45138:SF9">
    <property type="entry name" value="DIGUANYLATE CYCLASE DGCM-RELATED"/>
    <property type="match status" value="1"/>
</dbReference>
<evidence type="ECO:0000256" key="1">
    <source>
        <dbReference type="ARBA" id="ARBA00012528"/>
    </source>
</evidence>
<dbReference type="InterPro" id="IPR050469">
    <property type="entry name" value="Diguanylate_Cyclase"/>
</dbReference>
<dbReference type="PROSITE" id="PS51833">
    <property type="entry name" value="HDOD"/>
    <property type="match status" value="1"/>
</dbReference>
<protein>
    <recommendedName>
        <fullName evidence="1">diguanylate cyclase</fullName>
        <ecNumber evidence="1">2.7.7.65</ecNumber>
    </recommendedName>
</protein>
<dbReference type="InterPro" id="IPR000160">
    <property type="entry name" value="GGDEF_dom"/>
</dbReference>
<dbReference type="CDD" id="cd01949">
    <property type="entry name" value="GGDEF"/>
    <property type="match status" value="1"/>
</dbReference>
<evidence type="ECO:0000259" key="5">
    <source>
        <dbReference type="PROSITE" id="PS51833"/>
    </source>
</evidence>
<feature type="domain" description="HDOD" evidence="5">
    <location>
        <begin position="11"/>
        <end position="206"/>
    </location>
</feature>
<dbReference type="InterPro" id="IPR013976">
    <property type="entry name" value="HDOD"/>
</dbReference>
<dbReference type="FunFam" id="3.30.70.270:FF:000001">
    <property type="entry name" value="Diguanylate cyclase domain protein"/>
    <property type="match status" value="1"/>
</dbReference>
<accession>A0A517ZCR6</accession>
<dbReference type="GO" id="GO:0005886">
    <property type="term" value="C:plasma membrane"/>
    <property type="evidence" value="ECO:0007669"/>
    <property type="project" value="TreeGrafter"/>
</dbReference>
<feature type="compositionally biased region" description="Polar residues" evidence="3">
    <location>
        <begin position="529"/>
        <end position="538"/>
    </location>
</feature>
<dbReference type="NCBIfam" id="TIGR00254">
    <property type="entry name" value="GGDEF"/>
    <property type="match status" value="1"/>
</dbReference>
<keyword evidence="6" id="KW-0548">Nucleotidyltransferase</keyword>
<dbReference type="Gene3D" id="3.30.70.270">
    <property type="match status" value="1"/>
</dbReference>
<feature type="region of interest" description="Disordered" evidence="3">
    <location>
        <begin position="507"/>
        <end position="538"/>
    </location>
</feature>
<dbReference type="PANTHER" id="PTHR45138">
    <property type="entry name" value="REGULATORY COMPONENTS OF SENSORY TRANSDUCTION SYSTEM"/>
    <property type="match status" value="1"/>
</dbReference>
<dbReference type="GO" id="GO:0043709">
    <property type="term" value="P:cell adhesion involved in single-species biofilm formation"/>
    <property type="evidence" value="ECO:0007669"/>
    <property type="project" value="TreeGrafter"/>
</dbReference>
<dbReference type="EC" id="2.7.7.65" evidence="1"/>
<evidence type="ECO:0000313" key="7">
    <source>
        <dbReference type="Proteomes" id="UP000320496"/>
    </source>
</evidence>
<dbReference type="InterPro" id="IPR029787">
    <property type="entry name" value="Nucleotide_cyclase"/>
</dbReference>
<dbReference type="InterPro" id="IPR043128">
    <property type="entry name" value="Rev_trsase/Diguanyl_cyclase"/>
</dbReference>
<evidence type="ECO:0000313" key="6">
    <source>
        <dbReference type="EMBL" id="QDU40257.1"/>
    </source>
</evidence>
<proteinExistence type="predicted"/>
<dbReference type="SUPFAM" id="SSF55073">
    <property type="entry name" value="Nucleotide cyclase"/>
    <property type="match status" value="1"/>
</dbReference>
<dbReference type="Proteomes" id="UP000320496">
    <property type="component" value="Chromosome"/>
</dbReference>
<organism evidence="6 7">
    <name type="scientific">Maioricimonas rarisocia</name>
    <dbReference type="NCBI Taxonomy" id="2528026"/>
    <lineage>
        <taxon>Bacteria</taxon>
        <taxon>Pseudomonadati</taxon>
        <taxon>Planctomycetota</taxon>
        <taxon>Planctomycetia</taxon>
        <taxon>Planctomycetales</taxon>
        <taxon>Planctomycetaceae</taxon>
        <taxon>Maioricimonas</taxon>
    </lineage>
</organism>
<evidence type="ECO:0000259" key="4">
    <source>
        <dbReference type="PROSITE" id="PS50887"/>
    </source>
</evidence>
<dbReference type="SUPFAM" id="SSF109604">
    <property type="entry name" value="HD-domain/PDEase-like"/>
    <property type="match status" value="1"/>
</dbReference>